<feature type="domain" description="Styrene monooxygenase StyA putative substrate binding" evidence="1">
    <location>
        <begin position="145"/>
        <end position="252"/>
    </location>
</feature>
<dbReference type="Proteomes" id="UP001429580">
    <property type="component" value="Unassembled WGS sequence"/>
</dbReference>
<dbReference type="PRINTS" id="PR00420">
    <property type="entry name" value="RNGMNOXGNASE"/>
</dbReference>
<dbReference type="Pfam" id="PF17885">
    <property type="entry name" value="Smoa_sbd"/>
    <property type="match status" value="1"/>
</dbReference>
<dbReference type="Gene3D" id="3.50.50.60">
    <property type="entry name" value="FAD/NAD(P)-binding domain"/>
    <property type="match status" value="2"/>
</dbReference>
<dbReference type="SUPFAM" id="SSF51905">
    <property type="entry name" value="FAD/NAD(P)-binding domain"/>
    <property type="match status" value="1"/>
</dbReference>
<evidence type="ECO:0000259" key="1">
    <source>
        <dbReference type="Pfam" id="PF17885"/>
    </source>
</evidence>
<reference evidence="2 3" key="1">
    <citation type="submission" date="2020-03" db="EMBL/GenBank/DDBJ databases">
        <title>Genomic Encyclopedia of Type Strains, Phase IV (KMG-IV): sequencing the most valuable type-strain genomes for metagenomic binning, comparative biology and taxonomic classification.</title>
        <authorList>
            <person name="Goeker M."/>
        </authorList>
    </citation>
    <scope>NUCLEOTIDE SEQUENCE [LARGE SCALE GENOMIC DNA]</scope>
    <source>
        <strain evidence="2 3">DSM 103870</strain>
    </source>
</reference>
<protein>
    <recommendedName>
        <fullName evidence="1">Styrene monooxygenase StyA putative substrate binding domain-containing protein</fullName>
    </recommendedName>
</protein>
<comment type="caution">
    <text evidence="2">The sequence shown here is derived from an EMBL/GenBank/DDBJ whole genome shotgun (WGS) entry which is preliminary data.</text>
</comment>
<sequence>MSKIAIVGAGQAGLQLGVGLLKHGYEVVITSNQTGEQIRNGRVTSSQCMFDRALQNERDIGLDFWDGEVPVEGIQFALLGPGGGNVMKWSSRLNAPAQAIDQRLKMPRWMDAFVAAGGELRIADVGIPELEALHKESDLVIVASGKGEIGKLFQRDDTRSRFDKPQRSLALTYVHGMRPRQEHTAVNFNFMPGIGEYFVFPALTLSGACEIMVFEGAIGGPMDDWASVGSPQEHLAESLRILREFVPGEYERSKDCVLTDDLGVLAGRFPPTVRRPVLTLPCGGLALGMGDSVCLNDPITGQGSNNASHAAAAYLAAILDHGDRPFDAAFMQGAFERYWDYARFVVEWTNGTLLPPTDNLQKLLGAAQHDPRVAHWFVNGFNDPRTFFPIIADPHAADAFLEQAA</sequence>
<accession>A0ABX0V1S9</accession>
<gene>
    <name evidence="2" type="ORF">FHS82_002757</name>
</gene>
<dbReference type="Gene3D" id="3.30.9.40">
    <property type="match status" value="1"/>
</dbReference>
<dbReference type="EMBL" id="JAASQI010000006">
    <property type="protein sequence ID" value="NIJ58902.1"/>
    <property type="molecule type" value="Genomic_DNA"/>
</dbReference>
<name>A0ABX0V1S9_9HYPH</name>
<dbReference type="Gene3D" id="6.10.250.650">
    <property type="match status" value="1"/>
</dbReference>
<dbReference type="InterPro" id="IPR036188">
    <property type="entry name" value="FAD/NAD-bd_sf"/>
</dbReference>
<keyword evidence="3" id="KW-1185">Reference proteome</keyword>
<organism evidence="2 3">
    <name type="scientific">Pseudochelatococcus lubricantis</name>
    <dbReference type="NCBI Taxonomy" id="1538102"/>
    <lineage>
        <taxon>Bacteria</taxon>
        <taxon>Pseudomonadati</taxon>
        <taxon>Pseudomonadota</taxon>
        <taxon>Alphaproteobacteria</taxon>
        <taxon>Hyphomicrobiales</taxon>
        <taxon>Chelatococcaceae</taxon>
        <taxon>Pseudochelatococcus</taxon>
    </lineage>
</organism>
<proteinExistence type="predicted"/>
<dbReference type="InterPro" id="IPR041654">
    <property type="entry name" value="StyA_sbd"/>
</dbReference>
<evidence type="ECO:0000313" key="2">
    <source>
        <dbReference type="EMBL" id="NIJ58902.1"/>
    </source>
</evidence>
<evidence type="ECO:0000313" key="3">
    <source>
        <dbReference type="Proteomes" id="UP001429580"/>
    </source>
</evidence>
<dbReference type="RefSeq" id="WP_166953729.1">
    <property type="nucleotide sequence ID" value="NZ_JAASQI010000006.1"/>
</dbReference>